<evidence type="ECO:0000313" key="12">
    <source>
        <dbReference type="EMBL" id="VUX40019.1"/>
    </source>
</evidence>
<dbReference type="PANTHER" id="PTHR43553">
    <property type="entry name" value="HEAVY METAL TRANSPORTER"/>
    <property type="match status" value="1"/>
</dbReference>
<accession>A0A564W537</accession>
<sequence length="463" mass="52454">MIKFENVNVTIQGKRILSDVNLEIQDGEFVLICGESGCGKTTMTKLINGLIPHFVKDVSVDGTITVCGRNVAEMPMYEIAELVGSVFQNPRTQFFYTNSNAEMAFGLENRGVEPEYIRKRIKNTINELDIGKLEDRNVFSMSGGEKQLLAFASVYAMNPQIYVLDEPSANLDIVAMEKLSERMKVIKEKGHTVVVAEHRLAWIQKFADRIIYMKEGHIEQEFTSDEFKALPDLKREQMGLRSIISEQIQIPEITGNSEDAVLQVYNLSCKRKKQIIFENISLSAREGDIIGITGENGAGKSTFCNCLCGLLKPMNGEILYKGKKLSGKARTKLFGMVMQEVNHQLFSDSVKNECLLANEEASEQKIRELLEKFDLEEYAECHPMILSDGQRQRLAICQAVMGGKKLLIFDEPTSGLDFRHMCQVEKLMKQLSEEKYIIIVVTHDYEFMNRACKGYIMINSMKL</sequence>
<dbReference type="SMART" id="SM00382">
    <property type="entry name" value="AAA"/>
    <property type="match status" value="2"/>
</dbReference>
<dbReference type="InterPro" id="IPR003439">
    <property type="entry name" value="ABC_transporter-like_ATP-bd"/>
</dbReference>
<evidence type="ECO:0000256" key="10">
    <source>
        <dbReference type="ARBA" id="ARBA00025157"/>
    </source>
</evidence>
<evidence type="ECO:0000256" key="9">
    <source>
        <dbReference type="ARBA" id="ARBA00023136"/>
    </source>
</evidence>
<dbReference type="Gene3D" id="3.40.50.300">
    <property type="entry name" value="P-loop containing nucleotide triphosphate hydrolases"/>
    <property type="match status" value="2"/>
</dbReference>
<evidence type="ECO:0000256" key="5">
    <source>
        <dbReference type="ARBA" id="ARBA00022737"/>
    </source>
</evidence>
<dbReference type="GO" id="GO:0016887">
    <property type="term" value="F:ATP hydrolysis activity"/>
    <property type="evidence" value="ECO:0007669"/>
    <property type="project" value="InterPro"/>
</dbReference>
<comment type="subcellular location">
    <subcellularLocation>
        <location evidence="1">Cell membrane</location>
        <topology evidence="1">Peripheral membrane protein</topology>
    </subcellularLocation>
</comment>
<evidence type="ECO:0000256" key="6">
    <source>
        <dbReference type="ARBA" id="ARBA00022741"/>
    </source>
</evidence>
<evidence type="ECO:0000313" key="13">
    <source>
        <dbReference type="Proteomes" id="UP000408482"/>
    </source>
</evidence>
<name>A0A564W537_9FIRM</name>
<dbReference type="Proteomes" id="UP000408482">
    <property type="component" value="Unassembled WGS sequence"/>
</dbReference>
<dbReference type="EC" id="3.6.3.-" evidence="12"/>
<dbReference type="InterPro" id="IPR050095">
    <property type="entry name" value="ECF_ABC_transporter_ATP-bd"/>
</dbReference>
<evidence type="ECO:0000256" key="4">
    <source>
        <dbReference type="ARBA" id="ARBA00022475"/>
    </source>
</evidence>
<evidence type="ECO:0000256" key="1">
    <source>
        <dbReference type="ARBA" id="ARBA00004202"/>
    </source>
</evidence>
<dbReference type="PROSITE" id="PS00211">
    <property type="entry name" value="ABC_TRANSPORTER_1"/>
    <property type="match status" value="1"/>
</dbReference>
<evidence type="ECO:0000259" key="11">
    <source>
        <dbReference type="PROSITE" id="PS50893"/>
    </source>
</evidence>
<evidence type="ECO:0000256" key="3">
    <source>
        <dbReference type="ARBA" id="ARBA00022448"/>
    </source>
</evidence>
<organism evidence="12 13">
    <name type="scientific">Blautia luti</name>
    <dbReference type="NCBI Taxonomy" id="89014"/>
    <lineage>
        <taxon>Bacteria</taxon>
        <taxon>Bacillati</taxon>
        <taxon>Bacillota</taxon>
        <taxon>Clostridia</taxon>
        <taxon>Lachnospirales</taxon>
        <taxon>Lachnospiraceae</taxon>
        <taxon>Blautia</taxon>
    </lineage>
</organism>
<feature type="domain" description="ABC transporter" evidence="11">
    <location>
        <begin position="2"/>
        <end position="240"/>
    </location>
</feature>
<comment type="similarity">
    <text evidence="2">Belongs to the ABC transporter superfamily.</text>
</comment>
<keyword evidence="8" id="KW-1278">Translocase</keyword>
<dbReference type="InterPro" id="IPR017871">
    <property type="entry name" value="ABC_transporter-like_CS"/>
</dbReference>
<evidence type="ECO:0000256" key="7">
    <source>
        <dbReference type="ARBA" id="ARBA00022840"/>
    </source>
</evidence>
<dbReference type="InterPro" id="IPR015856">
    <property type="entry name" value="ABC_transpr_CbiO/EcfA_su"/>
</dbReference>
<feature type="domain" description="ABC transporter" evidence="11">
    <location>
        <begin position="262"/>
        <end position="460"/>
    </location>
</feature>
<dbReference type="SUPFAM" id="SSF52540">
    <property type="entry name" value="P-loop containing nucleoside triphosphate hydrolases"/>
    <property type="match status" value="2"/>
</dbReference>
<comment type="function">
    <text evidence="10">Probably part of an ABC transporter complex. Responsible for energy coupling to the transport system.</text>
</comment>
<evidence type="ECO:0000256" key="8">
    <source>
        <dbReference type="ARBA" id="ARBA00022967"/>
    </source>
</evidence>
<gene>
    <name evidence="12" type="primary">ykoD_2</name>
    <name evidence="12" type="ORF">RSSSTS7063_00620</name>
</gene>
<keyword evidence="9" id="KW-0472">Membrane</keyword>
<evidence type="ECO:0000256" key="2">
    <source>
        <dbReference type="ARBA" id="ARBA00005417"/>
    </source>
</evidence>
<dbReference type="GO" id="GO:0005524">
    <property type="term" value="F:ATP binding"/>
    <property type="evidence" value="ECO:0007669"/>
    <property type="project" value="UniProtKB-KW"/>
</dbReference>
<reference evidence="12 13" key="1">
    <citation type="submission" date="2019-07" db="EMBL/GenBank/DDBJ databases">
        <authorList>
            <person name="Hibberd C M."/>
            <person name="Gehrig L. J."/>
            <person name="Chang H.-W."/>
            <person name="Venkatesh S."/>
        </authorList>
    </citation>
    <scope>NUCLEOTIDE SEQUENCE [LARGE SCALE GENOMIC DNA]</scope>
    <source>
        <strain evidence="12">Blautia_luti_SSTS_Bg7063</strain>
    </source>
</reference>
<keyword evidence="6" id="KW-0547">Nucleotide-binding</keyword>
<dbReference type="RefSeq" id="WP_144094472.1">
    <property type="nucleotide sequence ID" value="NZ_CABHMX010000067.1"/>
</dbReference>
<keyword evidence="5" id="KW-0677">Repeat</keyword>
<dbReference type="InterPro" id="IPR027417">
    <property type="entry name" value="P-loop_NTPase"/>
</dbReference>
<dbReference type="Pfam" id="PF00005">
    <property type="entry name" value="ABC_tran"/>
    <property type="match status" value="2"/>
</dbReference>
<dbReference type="EMBL" id="CABHNW010000138">
    <property type="protein sequence ID" value="VUX40019.1"/>
    <property type="molecule type" value="Genomic_DNA"/>
</dbReference>
<dbReference type="PROSITE" id="PS50893">
    <property type="entry name" value="ABC_TRANSPORTER_2"/>
    <property type="match status" value="2"/>
</dbReference>
<dbReference type="AlphaFoldDB" id="A0A564W537"/>
<dbReference type="CDD" id="cd03225">
    <property type="entry name" value="ABC_cobalt_CbiO_domain1"/>
    <property type="match status" value="1"/>
</dbReference>
<keyword evidence="7 12" id="KW-0067">ATP-binding</keyword>
<dbReference type="GO" id="GO:0043190">
    <property type="term" value="C:ATP-binding cassette (ABC) transporter complex"/>
    <property type="evidence" value="ECO:0007669"/>
    <property type="project" value="TreeGrafter"/>
</dbReference>
<keyword evidence="12" id="KW-0378">Hydrolase</keyword>
<keyword evidence="3" id="KW-0813">Transport</keyword>
<keyword evidence="13" id="KW-1185">Reference proteome</keyword>
<protein>
    <submittedName>
        <fullName evidence="12">HMP/thiamine import ATP-binding protein YkoD</fullName>
        <ecNumber evidence="12">3.6.3.-</ecNumber>
    </submittedName>
</protein>
<dbReference type="GO" id="GO:0042626">
    <property type="term" value="F:ATPase-coupled transmembrane transporter activity"/>
    <property type="evidence" value="ECO:0007669"/>
    <property type="project" value="TreeGrafter"/>
</dbReference>
<dbReference type="InterPro" id="IPR003593">
    <property type="entry name" value="AAA+_ATPase"/>
</dbReference>
<keyword evidence="4" id="KW-1003">Cell membrane</keyword>
<proteinExistence type="inferred from homology"/>
<dbReference type="PANTHER" id="PTHR43553:SF23">
    <property type="entry name" value="ABC TRANSPORTER ATP-BINDING COMPONENT"/>
    <property type="match status" value="1"/>
</dbReference>